<reference evidence="6" key="1">
    <citation type="submission" date="2021-02" db="EMBL/GenBank/DDBJ databases">
        <authorList>
            <person name="Nowell W R."/>
        </authorList>
    </citation>
    <scope>NUCLEOTIDE SEQUENCE</scope>
</reference>
<protein>
    <submittedName>
        <fullName evidence="6">Uncharacterized protein</fullName>
    </submittedName>
</protein>
<name>A0A821C9N5_9BILA</name>
<evidence type="ECO:0000313" key="6">
    <source>
        <dbReference type="EMBL" id="CAF4599185.1"/>
    </source>
</evidence>
<dbReference type="PANTHER" id="PTHR33064:SF37">
    <property type="entry name" value="RIBONUCLEASE H"/>
    <property type="match status" value="1"/>
</dbReference>
<dbReference type="Proteomes" id="UP000663862">
    <property type="component" value="Unassembled WGS sequence"/>
</dbReference>
<evidence type="ECO:0000313" key="7">
    <source>
        <dbReference type="Proteomes" id="UP000663862"/>
    </source>
</evidence>
<dbReference type="InterPro" id="IPR012340">
    <property type="entry name" value="NA-bd_OB-fold"/>
</dbReference>
<evidence type="ECO:0000256" key="2">
    <source>
        <dbReference type="ARBA" id="ARBA00022723"/>
    </source>
</evidence>
<evidence type="ECO:0000256" key="3">
    <source>
        <dbReference type="ARBA" id="ARBA00022771"/>
    </source>
</evidence>
<dbReference type="FunFam" id="2.40.50.140:FF:000041">
    <property type="entry name" value="Replication protein A subunit"/>
    <property type="match status" value="1"/>
</dbReference>
<dbReference type="InterPro" id="IPR051320">
    <property type="entry name" value="Viral_Replic_Matur_Polypro"/>
</dbReference>
<dbReference type="SUPFAM" id="SSF50249">
    <property type="entry name" value="Nucleic acid-binding proteins"/>
    <property type="match status" value="2"/>
</dbReference>
<dbReference type="EMBL" id="CAJOBQ010003234">
    <property type="protein sequence ID" value="CAF4599185.1"/>
    <property type="molecule type" value="Genomic_DNA"/>
</dbReference>
<keyword evidence="3" id="KW-0863">Zinc-finger</keyword>
<accession>A0A821C9N5</accession>
<comment type="caution">
    <text evidence="6">The sequence shown here is derived from an EMBL/GenBank/DDBJ whole genome shotgun (WGS) entry which is preliminary data.</text>
</comment>
<evidence type="ECO:0000256" key="1">
    <source>
        <dbReference type="ARBA" id="ARBA00005690"/>
    </source>
</evidence>
<dbReference type="SUPFAM" id="SSF56672">
    <property type="entry name" value="DNA/RNA polymerases"/>
    <property type="match status" value="1"/>
</dbReference>
<keyword evidence="4" id="KW-0862">Zinc</keyword>
<organism evidence="6 7">
    <name type="scientific">Rotaria socialis</name>
    <dbReference type="NCBI Taxonomy" id="392032"/>
    <lineage>
        <taxon>Eukaryota</taxon>
        <taxon>Metazoa</taxon>
        <taxon>Spiralia</taxon>
        <taxon>Gnathifera</taxon>
        <taxon>Rotifera</taxon>
        <taxon>Eurotatoria</taxon>
        <taxon>Bdelloidea</taxon>
        <taxon>Philodinida</taxon>
        <taxon>Philodinidae</taxon>
        <taxon>Rotaria</taxon>
    </lineage>
</organism>
<dbReference type="InterPro" id="IPR043502">
    <property type="entry name" value="DNA/RNA_pol_sf"/>
</dbReference>
<comment type="similarity">
    <text evidence="1">Belongs to the replication factor A protein 1 family.</text>
</comment>
<proteinExistence type="inferred from homology"/>
<keyword evidence="5" id="KW-0238">DNA-binding</keyword>
<dbReference type="InterPro" id="IPR043128">
    <property type="entry name" value="Rev_trsase/Diguanyl_cyclase"/>
</dbReference>
<dbReference type="Gene3D" id="2.40.50.140">
    <property type="entry name" value="Nucleic acid-binding proteins"/>
    <property type="match status" value="2"/>
</dbReference>
<dbReference type="GO" id="GO:0003677">
    <property type="term" value="F:DNA binding"/>
    <property type="evidence" value="ECO:0007669"/>
    <property type="project" value="UniProtKB-KW"/>
</dbReference>
<sequence>MFSEGLVKTMEAWQPLLRIDSLSCAIALFNIVATTLEFSSVSRSSDGRHHIPLNIYNMVIARSSFRKSDITNLIRNVLHSICVANDQNINVCLDEFARAGLMNCLDKSTKIFMTGEADMAFVDAGLFSSFPKPSAENNCRSLVMILYDRIFCPYVRRLANKTVVVEKSKLNLLGLSTGELMGTVVSRLKSGGSWDPIIGRFCWWVLDGPPTMEELIEPVLDCSMASVEQLAFACSLINNCTFKYDVDALSRVVAWGNSMKQKSYDYRQDVLLSSLLGKSVQHVHRFAAFIQTIEYGFDLCVEYADRFERFPSSGKIDHDFAERIEEIFQESFHEQTRVDKQLRQFFISDQVVVRAIDLVSGLLQQMKILLDDTNAPIWAASQGRPLIVLPINDDRTFDTEKHEKKKKKDLTHYVSTEKLQRIAMEILLFPSLCFTVTQLHMNSLLHNAALSEIRCVLEHLMKCDLLECLHKGVKTSRRFTSVYIKRLPSCDHDGQVNADYRSIFDEKLKEFKYSHSTFTLDEYLKKNSIINVHATGTVTDELIKFFSLSEYMMVELSPLYNLKETKNLKSTSAIQSHVNIQSNLVDNDVVLYNDNYQRNHHTTTDCSTLMTLHDDNDVSCIFDEDIEQLEMNVKENCSLLVSHAENDIVTFDVVQNVDIIEDTAINQNIYVNIMHNDHNDNLENSTVVDNTICVDNTSVIYPQVIDDLMDNESNIKKKKRKHIGQQDPTKKLNIDTDMTFSFPPAWRLRSKTRSNHHDEHRFVYKTKLVNELKPGAFVSINSCNVESLGQNKILCKILHMNIVHDRETETITLPNRIQNSSSEHDLNSNHTQSILSLISLIDVDLSSGKNNIIRARIISKSAVRTYDFSQHKLFYFEIMDDSATLRTKAFNRQCDRIFPHVCIGEMIELSKFYVVVANKKYNQLKSDYEIVVQEHTEFNVMRDIEPIPIQPTFQLHSLGDMESLKVGDVYDVIGIIKSVSPSTIVYERVTHRPLSIVRLLLFDSTGNIEVNLWNEMILICNAFHKMGQKMSFNGDLIHSMKRMRLTNSSAVCTNHDDPLIFRILDITTPTSPTRKHYADEYNVFRNALNAPLEEEFITDNIDENVIEERMDYIQPLHSALAHISDAFNEKPTAFDDSYSNEELISFMLKQEEKAQSLDVINFGLRNDIREENVFELDAKLSMFDVNRIKKITDGIKYRYAGDHTYEQIITVIKLLSVPFSQSLVMQNEMSLPFIAYRQSLNPVILPFSCVCYVFQRSMGKSDAKQRSIKVHCINGSTVWGTIIAFRCNHLSSNTHRGVPLVVMYSNFVLHEDRHMYSHESLHCGPYVYIGGDVAIERAIINKFTAEFIHLTSSIHGLVNSLNQEAFNNAQSQLGNVDPHTLSSIFYRYLYIQTYISMGIKSVCAPANMGDYDLWAWKEFPRLLSCFTYLWMNHDQIVGPCNDQCSKCIVVDGHKKCRRRICGFKDVRIDTEEIKQIVIGCCRTPGSNSRYCDAHIDVVCENNMVEEKNVIAPKRSLRVKQQAVKGRKKGRKKKEIDKLNAIGCGTTKQRSDNYVTKCNRSFGLIALVYNCKIITCFSELYRSETLKEIINLFCGCIKGKLSYNKQQIIVVFSFYVLVSGRLSPTVVYDDGCHLVAYVRNHIGRDLTRTSALELLASTPISVDRLHFKNHVGIYCRLEMDPNKNRLLDNINTEAAEQCFAWLRNYGSIISSMNWLRAPVFMLILFHLKNLSYVQRKPSDIFPVYDIVQDVSNISLCHCAHAIIEENNINHEKNSNIDSNVDRMFKPLDLPASKTDWENIVRQLKDSLPKKCEIARTQTDYLGRQISNGEIRPSSYNISGLLNTKVPQTPDEACKFVKAAEYYRKFMPNFSQIAEPLRKFVTTTRTQQKKGQKQ</sequence>
<gene>
    <name evidence="6" type="ORF">TSG867_LOCUS27711</name>
</gene>
<evidence type="ECO:0000256" key="4">
    <source>
        <dbReference type="ARBA" id="ARBA00022833"/>
    </source>
</evidence>
<keyword evidence="2" id="KW-0479">Metal-binding</keyword>
<evidence type="ECO:0000256" key="5">
    <source>
        <dbReference type="ARBA" id="ARBA00023125"/>
    </source>
</evidence>
<dbReference type="PANTHER" id="PTHR33064">
    <property type="entry name" value="POL PROTEIN"/>
    <property type="match status" value="1"/>
</dbReference>
<dbReference type="GO" id="GO:0008270">
    <property type="term" value="F:zinc ion binding"/>
    <property type="evidence" value="ECO:0007669"/>
    <property type="project" value="UniProtKB-KW"/>
</dbReference>
<dbReference type="Gene3D" id="3.30.70.270">
    <property type="match status" value="1"/>
</dbReference>